<dbReference type="EMBL" id="BOOJ01000051">
    <property type="protein sequence ID" value="GIH95226.1"/>
    <property type="molecule type" value="Genomic_DNA"/>
</dbReference>
<evidence type="ECO:0000313" key="7">
    <source>
        <dbReference type="EMBL" id="GIH95226.1"/>
    </source>
</evidence>
<feature type="transmembrane region" description="Helical" evidence="6">
    <location>
        <begin position="118"/>
        <end position="138"/>
    </location>
</feature>
<keyword evidence="2" id="KW-1003">Cell membrane</keyword>
<organism evidence="7 8">
    <name type="scientific">Planobispora siamensis</name>
    <dbReference type="NCBI Taxonomy" id="936338"/>
    <lineage>
        <taxon>Bacteria</taxon>
        <taxon>Bacillati</taxon>
        <taxon>Actinomycetota</taxon>
        <taxon>Actinomycetes</taxon>
        <taxon>Streptosporangiales</taxon>
        <taxon>Streptosporangiaceae</taxon>
        <taxon>Planobispora</taxon>
    </lineage>
</organism>
<name>A0A8J3SMC9_9ACTN</name>
<feature type="transmembrane region" description="Helical" evidence="6">
    <location>
        <begin position="144"/>
        <end position="168"/>
    </location>
</feature>
<evidence type="ECO:0000256" key="4">
    <source>
        <dbReference type="ARBA" id="ARBA00022989"/>
    </source>
</evidence>
<keyword evidence="4 6" id="KW-1133">Transmembrane helix</keyword>
<evidence type="ECO:0000256" key="5">
    <source>
        <dbReference type="ARBA" id="ARBA00023136"/>
    </source>
</evidence>
<evidence type="ECO:0000256" key="2">
    <source>
        <dbReference type="ARBA" id="ARBA00022475"/>
    </source>
</evidence>
<dbReference type="InterPro" id="IPR050367">
    <property type="entry name" value="APC_superfamily"/>
</dbReference>
<evidence type="ECO:0000256" key="6">
    <source>
        <dbReference type="SAM" id="Phobius"/>
    </source>
</evidence>
<feature type="transmembrane region" description="Helical" evidence="6">
    <location>
        <begin position="38"/>
        <end position="60"/>
    </location>
</feature>
<gene>
    <name evidence="7" type="ORF">Psi01_58560</name>
</gene>
<comment type="subcellular location">
    <subcellularLocation>
        <location evidence="1">Cell membrane</location>
        <topology evidence="1">Multi-pass membrane protein</topology>
    </subcellularLocation>
</comment>
<dbReference type="GO" id="GO:0022857">
    <property type="term" value="F:transmembrane transporter activity"/>
    <property type="evidence" value="ECO:0007669"/>
    <property type="project" value="InterPro"/>
</dbReference>
<feature type="transmembrane region" description="Helical" evidence="6">
    <location>
        <begin position="86"/>
        <end position="106"/>
    </location>
</feature>
<evidence type="ECO:0000256" key="3">
    <source>
        <dbReference type="ARBA" id="ARBA00022692"/>
    </source>
</evidence>
<proteinExistence type="predicted"/>
<dbReference type="Gene3D" id="1.20.1740.10">
    <property type="entry name" value="Amino acid/polyamine transporter I"/>
    <property type="match status" value="1"/>
</dbReference>
<keyword evidence="3 6" id="KW-0812">Transmembrane</keyword>
<dbReference type="AlphaFoldDB" id="A0A8J3SMC9"/>
<evidence type="ECO:0000256" key="1">
    <source>
        <dbReference type="ARBA" id="ARBA00004651"/>
    </source>
</evidence>
<evidence type="ECO:0000313" key="8">
    <source>
        <dbReference type="Proteomes" id="UP000619788"/>
    </source>
</evidence>
<comment type="caution">
    <text evidence="7">The sequence shown here is derived from an EMBL/GenBank/DDBJ whole genome shotgun (WGS) entry which is preliminary data.</text>
</comment>
<keyword evidence="5 6" id="KW-0472">Membrane</keyword>
<reference evidence="7 8" key="1">
    <citation type="submission" date="2021-01" db="EMBL/GenBank/DDBJ databases">
        <title>Whole genome shotgun sequence of Planobispora siamensis NBRC 107568.</title>
        <authorList>
            <person name="Komaki H."/>
            <person name="Tamura T."/>
        </authorList>
    </citation>
    <scope>NUCLEOTIDE SEQUENCE [LARGE SCALE GENOMIC DNA]</scope>
    <source>
        <strain evidence="7 8">NBRC 107568</strain>
    </source>
</reference>
<dbReference type="PANTHER" id="PTHR42770:SF18">
    <property type="entry name" value="ARGININE_AGMATINE ANTIPORTER"/>
    <property type="match status" value="1"/>
</dbReference>
<sequence>MAGRLGLTQATALVMGNVIGVGVFVLPAQAARYGTVSIVAFILVSAGALALAVVFGRLAVREPQTGGPYVYARAAFGELPGFLNAWAYWITAWAGNAALVVGWLGYVDVLVPIRHDAALTLAVGVAAMAAAAVINLAGVRSTGAAALVTTILKFVPLLLVAVFGLFFLEAENFGPFNATDGS</sequence>
<protein>
    <recommendedName>
        <fullName evidence="9">Amino acid permease</fullName>
    </recommendedName>
</protein>
<dbReference type="RefSeq" id="WP_204067307.1">
    <property type="nucleotide sequence ID" value="NZ_BOOJ01000051.1"/>
</dbReference>
<dbReference type="Pfam" id="PF13520">
    <property type="entry name" value="AA_permease_2"/>
    <property type="match status" value="1"/>
</dbReference>
<dbReference type="GO" id="GO:0005886">
    <property type="term" value="C:plasma membrane"/>
    <property type="evidence" value="ECO:0007669"/>
    <property type="project" value="UniProtKB-SubCell"/>
</dbReference>
<dbReference type="PANTHER" id="PTHR42770">
    <property type="entry name" value="AMINO ACID TRANSPORTER-RELATED"/>
    <property type="match status" value="1"/>
</dbReference>
<evidence type="ECO:0008006" key="9">
    <source>
        <dbReference type="Google" id="ProtNLM"/>
    </source>
</evidence>
<keyword evidence="8" id="KW-1185">Reference proteome</keyword>
<accession>A0A8J3SMC9</accession>
<dbReference type="InterPro" id="IPR002293">
    <property type="entry name" value="AA/rel_permease1"/>
</dbReference>
<dbReference type="Proteomes" id="UP000619788">
    <property type="component" value="Unassembled WGS sequence"/>
</dbReference>
<feature type="transmembrane region" description="Helical" evidence="6">
    <location>
        <begin position="6"/>
        <end position="26"/>
    </location>
</feature>